<sequence>MLARDKHRVNYFADIEFFLRWDGDWDIFLDEDLEGATSAIKVEIEGNIQISDMRGFSSGSVAAKNKFAGGIELRSDTVKPHAIHG</sequence>
<evidence type="ECO:0000313" key="1">
    <source>
        <dbReference type="EMBL" id="KAK8959855.1"/>
    </source>
</evidence>
<keyword evidence="2" id="KW-1185">Reference proteome</keyword>
<dbReference type="PANTHER" id="PTHR30345:SF0">
    <property type="entry name" value="DNA DAMAGE-REPAIR_TOLERATION PROTEIN DRT102"/>
    <property type="match status" value="1"/>
</dbReference>
<dbReference type="EMBL" id="JBBWWR010000011">
    <property type="protein sequence ID" value="KAK8959855.1"/>
    <property type="molecule type" value="Genomic_DNA"/>
</dbReference>
<gene>
    <name evidence="1" type="primary">DRT102</name>
    <name evidence="1" type="ORF">KSP40_PGU020070</name>
</gene>
<reference evidence="1 2" key="1">
    <citation type="journal article" date="2022" name="Nat. Plants">
        <title>Genomes of leafy and leafless Platanthera orchids illuminate the evolution of mycoheterotrophy.</title>
        <authorList>
            <person name="Li M.H."/>
            <person name="Liu K.W."/>
            <person name="Li Z."/>
            <person name="Lu H.C."/>
            <person name="Ye Q.L."/>
            <person name="Zhang D."/>
            <person name="Wang J.Y."/>
            <person name="Li Y.F."/>
            <person name="Zhong Z.M."/>
            <person name="Liu X."/>
            <person name="Yu X."/>
            <person name="Liu D.K."/>
            <person name="Tu X.D."/>
            <person name="Liu B."/>
            <person name="Hao Y."/>
            <person name="Liao X.Y."/>
            <person name="Jiang Y.T."/>
            <person name="Sun W.H."/>
            <person name="Chen J."/>
            <person name="Chen Y.Q."/>
            <person name="Ai Y."/>
            <person name="Zhai J.W."/>
            <person name="Wu S.S."/>
            <person name="Zhou Z."/>
            <person name="Hsiao Y.Y."/>
            <person name="Wu W.L."/>
            <person name="Chen Y.Y."/>
            <person name="Lin Y.F."/>
            <person name="Hsu J.L."/>
            <person name="Li C.Y."/>
            <person name="Wang Z.W."/>
            <person name="Zhao X."/>
            <person name="Zhong W.Y."/>
            <person name="Ma X.K."/>
            <person name="Ma L."/>
            <person name="Huang J."/>
            <person name="Chen G.Z."/>
            <person name="Huang M.Z."/>
            <person name="Huang L."/>
            <person name="Peng D.H."/>
            <person name="Luo Y.B."/>
            <person name="Zou S.Q."/>
            <person name="Chen S.P."/>
            <person name="Lan S."/>
            <person name="Tsai W.C."/>
            <person name="Van de Peer Y."/>
            <person name="Liu Z.J."/>
        </authorList>
    </citation>
    <scope>NUCLEOTIDE SEQUENCE [LARGE SCALE GENOMIC DNA]</scope>
    <source>
        <strain evidence="1">Lor288</strain>
    </source>
</reference>
<accession>A0ABR2M891</accession>
<dbReference type="InterPro" id="IPR003500">
    <property type="entry name" value="RpiB_LacA_LacB"/>
</dbReference>
<dbReference type="Proteomes" id="UP001412067">
    <property type="component" value="Unassembled WGS sequence"/>
</dbReference>
<comment type="caution">
    <text evidence="1">The sequence shown here is derived from an EMBL/GenBank/DDBJ whole genome shotgun (WGS) entry which is preliminary data.</text>
</comment>
<protein>
    <submittedName>
        <fullName evidence="1">DNA-damage-repair/toleration protein DRT102</fullName>
    </submittedName>
</protein>
<proteinExistence type="predicted"/>
<name>A0ABR2M891_9ASPA</name>
<organism evidence="1 2">
    <name type="scientific">Platanthera guangdongensis</name>
    <dbReference type="NCBI Taxonomy" id="2320717"/>
    <lineage>
        <taxon>Eukaryota</taxon>
        <taxon>Viridiplantae</taxon>
        <taxon>Streptophyta</taxon>
        <taxon>Embryophyta</taxon>
        <taxon>Tracheophyta</taxon>
        <taxon>Spermatophyta</taxon>
        <taxon>Magnoliopsida</taxon>
        <taxon>Liliopsida</taxon>
        <taxon>Asparagales</taxon>
        <taxon>Orchidaceae</taxon>
        <taxon>Orchidoideae</taxon>
        <taxon>Orchideae</taxon>
        <taxon>Orchidinae</taxon>
        <taxon>Platanthera</taxon>
    </lineage>
</organism>
<dbReference type="PANTHER" id="PTHR30345">
    <property type="entry name" value="RIBOSE-5-PHOSPHATE ISOMERASE B"/>
    <property type="match status" value="1"/>
</dbReference>
<evidence type="ECO:0000313" key="2">
    <source>
        <dbReference type="Proteomes" id="UP001412067"/>
    </source>
</evidence>